<proteinExistence type="predicted"/>
<protein>
    <recommendedName>
        <fullName evidence="2">BD-FAE-like domain-containing protein</fullName>
    </recommendedName>
</protein>
<name>A0A381E8W3_9GAMM</name>
<evidence type="ECO:0000313" key="3">
    <source>
        <dbReference type="EMBL" id="SUX23323.1"/>
    </source>
</evidence>
<feature type="signal peptide" evidence="1">
    <location>
        <begin position="1"/>
        <end position="20"/>
    </location>
</feature>
<feature type="domain" description="BD-FAE-like" evidence="2">
    <location>
        <begin position="88"/>
        <end position="193"/>
    </location>
</feature>
<reference evidence="3 4" key="1">
    <citation type="submission" date="2018-06" db="EMBL/GenBank/DDBJ databases">
        <authorList>
            <consortium name="Pathogen Informatics"/>
            <person name="Doyle S."/>
        </authorList>
    </citation>
    <scope>NUCLEOTIDE SEQUENCE [LARGE SCALE GENOMIC DNA]</scope>
    <source>
        <strain evidence="3 4">NCTC13294</strain>
    </source>
</reference>
<dbReference type="InterPro" id="IPR049492">
    <property type="entry name" value="BD-FAE-like_dom"/>
</dbReference>
<evidence type="ECO:0000256" key="1">
    <source>
        <dbReference type="SAM" id="SignalP"/>
    </source>
</evidence>
<keyword evidence="4" id="KW-1185">Reference proteome</keyword>
<sequence length="200" mass="20430">MSRKPLFTALAFGSATLASGASLDFDPAQYSEKTATVNGETITYRAYENIPYVANPVDAAHQTINIYIPAAYYNGDSINGYTTVTAPIYLPNQIGGYMPASAVVPGVSGLGPKKEGADAMQTALTKGYIVASPGARGRTSADGKAPVAIIDLKAAVRYPKHNDANMAGDASKIISNGTSAGGALSILLGASGNAPTTTLP</sequence>
<dbReference type="SUPFAM" id="SSF53474">
    <property type="entry name" value="alpha/beta-Hydrolases"/>
    <property type="match status" value="1"/>
</dbReference>
<evidence type="ECO:0000259" key="2">
    <source>
        <dbReference type="Pfam" id="PF20434"/>
    </source>
</evidence>
<evidence type="ECO:0000313" key="4">
    <source>
        <dbReference type="Proteomes" id="UP000254572"/>
    </source>
</evidence>
<dbReference type="RefSeq" id="WP_218565561.1">
    <property type="nucleotide sequence ID" value="NZ_JBHLZC010000004.1"/>
</dbReference>
<accession>A0A381E8W3</accession>
<gene>
    <name evidence="3" type="ORF">NCTC13294_01485</name>
</gene>
<organism evidence="3 4">
    <name type="scientific">Cardiobacterium valvarum</name>
    <dbReference type="NCBI Taxonomy" id="194702"/>
    <lineage>
        <taxon>Bacteria</taxon>
        <taxon>Pseudomonadati</taxon>
        <taxon>Pseudomonadota</taxon>
        <taxon>Gammaproteobacteria</taxon>
        <taxon>Cardiobacteriales</taxon>
        <taxon>Cardiobacteriaceae</taxon>
        <taxon>Cardiobacterium</taxon>
    </lineage>
</organism>
<dbReference type="InterPro" id="IPR029058">
    <property type="entry name" value="AB_hydrolase_fold"/>
</dbReference>
<dbReference type="AlphaFoldDB" id="A0A381E8W3"/>
<dbReference type="Proteomes" id="UP000254572">
    <property type="component" value="Unassembled WGS sequence"/>
</dbReference>
<keyword evidence="1" id="KW-0732">Signal</keyword>
<dbReference type="Pfam" id="PF20434">
    <property type="entry name" value="BD-FAE"/>
    <property type="match status" value="1"/>
</dbReference>
<dbReference type="EMBL" id="UFUW01000001">
    <property type="protein sequence ID" value="SUX23323.1"/>
    <property type="molecule type" value="Genomic_DNA"/>
</dbReference>
<feature type="chain" id="PRO_5016871194" description="BD-FAE-like domain-containing protein" evidence="1">
    <location>
        <begin position="21"/>
        <end position="200"/>
    </location>
</feature>
<dbReference type="Gene3D" id="3.40.50.1820">
    <property type="entry name" value="alpha/beta hydrolase"/>
    <property type="match status" value="1"/>
</dbReference>